<sequence>MASPTVTNKNQEYIIFSLHGHGLAVDLTKVEEIILPVDVKPFPMSPRPVKGVFKCRDAIYTLIDLSFFLNIKAIHTGNANEPRIIVLKSHETTVGITVDQINEIKTALKDDSPLSEEDSLNPQLFPEQIKTDSASIPVLDVEQLVASLKVEAEKLSEF</sequence>
<keyword evidence="3" id="KW-1185">Reference proteome</keyword>
<reference evidence="2" key="2">
    <citation type="submission" date="2020-09" db="EMBL/GenBank/DDBJ databases">
        <authorList>
            <person name="Sun Q."/>
            <person name="Zhou Y."/>
        </authorList>
    </citation>
    <scope>NUCLEOTIDE SEQUENCE</scope>
    <source>
        <strain evidence="2">CGMCC 1.12777</strain>
    </source>
</reference>
<comment type="caution">
    <text evidence="2">The sequence shown here is derived from an EMBL/GenBank/DDBJ whole genome shotgun (WGS) entry which is preliminary data.</text>
</comment>
<dbReference type="PANTHER" id="PTHR22617">
    <property type="entry name" value="CHEMOTAXIS SENSOR HISTIDINE KINASE-RELATED"/>
    <property type="match status" value="1"/>
</dbReference>
<dbReference type="RefSeq" id="WP_188496943.1">
    <property type="nucleotide sequence ID" value="NZ_BMFV01000010.1"/>
</dbReference>
<feature type="domain" description="CheW-like" evidence="1">
    <location>
        <begin position="10"/>
        <end position="150"/>
    </location>
</feature>
<dbReference type="InterPro" id="IPR036061">
    <property type="entry name" value="CheW-like_dom_sf"/>
</dbReference>
<dbReference type="GO" id="GO:0005829">
    <property type="term" value="C:cytosol"/>
    <property type="evidence" value="ECO:0007669"/>
    <property type="project" value="TreeGrafter"/>
</dbReference>
<dbReference type="Pfam" id="PF01584">
    <property type="entry name" value="CheW"/>
    <property type="match status" value="1"/>
</dbReference>
<proteinExistence type="predicted"/>
<evidence type="ECO:0000313" key="3">
    <source>
        <dbReference type="Proteomes" id="UP000656813"/>
    </source>
</evidence>
<dbReference type="GO" id="GO:0007165">
    <property type="term" value="P:signal transduction"/>
    <property type="evidence" value="ECO:0007669"/>
    <property type="project" value="InterPro"/>
</dbReference>
<dbReference type="GO" id="GO:0006935">
    <property type="term" value="P:chemotaxis"/>
    <property type="evidence" value="ECO:0007669"/>
    <property type="project" value="InterPro"/>
</dbReference>
<protein>
    <recommendedName>
        <fullName evidence="1">CheW-like domain-containing protein</fullName>
    </recommendedName>
</protein>
<dbReference type="InterPro" id="IPR002545">
    <property type="entry name" value="CheW-lke_dom"/>
</dbReference>
<evidence type="ECO:0000313" key="2">
    <source>
        <dbReference type="EMBL" id="GGH80366.1"/>
    </source>
</evidence>
<accession>A0A8J2ZVY3</accession>
<dbReference type="Gene3D" id="2.40.50.180">
    <property type="entry name" value="CheA-289, Domain 4"/>
    <property type="match status" value="1"/>
</dbReference>
<dbReference type="SMART" id="SM00260">
    <property type="entry name" value="CheW"/>
    <property type="match status" value="1"/>
</dbReference>
<dbReference type="InterPro" id="IPR039315">
    <property type="entry name" value="CheW"/>
</dbReference>
<name>A0A8J2ZVY3_9BACL</name>
<reference evidence="2" key="1">
    <citation type="journal article" date="2014" name="Int. J. Syst. Evol. Microbiol.">
        <title>Complete genome sequence of Corynebacterium casei LMG S-19264T (=DSM 44701T), isolated from a smear-ripened cheese.</title>
        <authorList>
            <consortium name="US DOE Joint Genome Institute (JGI-PGF)"/>
            <person name="Walter F."/>
            <person name="Albersmeier A."/>
            <person name="Kalinowski J."/>
            <person name="Ruckert C."/>
        </authorList>
    </citation>
    <scope>NUCLEOTIDE SEQUENCE</scope>
    <source>
        <strain evidence="2">CGMCC 1.12777</strain>
    </source>
</reference>
<dbReference type="Proteomes" id="UP000656813">
    <property type="component" value="Unassembled WGS sequence"/>
</dbReference>
<dbReference type="SUPFAM" id="SSF50341">
    <property type="entry name" value="CheW-like"/>
    <property type="match status" value="1"/>
</dbReference>
<dbReference type="Gene3D" id="2.30.30.40">
    <property type="entry name" value="SH3 Domains"/>
    <property type="match status" value="1"/>
</dbReference>
<gene>
    <name evidence="2" type="ORF">GCM10007096_16660</name>
</gene>
<dbReference type="EMBL" id="BMFV01000010">
    <property type="protein sequence ID" value="GGH80366.1"/>
    <property type="molecule type" value="Genomic_DNA"/>
</dbReference>
<evidence type="ECO:0000259" key="1">
    <source>
        <dbReference type="PROSITE" id="PS50851"/>
    </source>
</evidence>
<dbReference type="PROSITE" id="PS50851">
    <property type="entry name" value="CHEW"/>
    <property type="match status" value="1"/>
</dbReference>
<dbReference type="AlphaFoldDB" id="A0A8J2ZVY3"/>
<organism evidence="2 3">
    <name type="scientific">Pullulanibacillus pueri</name>
    <dbReference type="NCBI Taxonomy" id="1437324"/>
    <lineage>
        <taxon>Bacteria</taxon>
        <taxon>Bacillati</taxon>
        <taxon>Bacillota</taxon>
        <taxon>Bacilli</taxon>
        <taxon>Bacillales</taxon>
        <taxon>Sporolactobacillaceae</taxon>
        <taxon>Pullulanibacillus</taxon>
    </lineage>
</organism>
<dbReference type="PANTHER" id="PTHR22617:SF23">
    <property type="entry name" value="CHEMOTAXIS PROTEIN CHEW"/>
    <property type="match status" value="1"/>
</dbReference>